<dbReference type="InterPro" id="IPR011551">
    <property type="entry name" value="NTP_PyrPHydrolase_MazG"/>
</dbReference>
<proteinExistence type="inferred from homology"/>
<dbReference type="Gene3D" id="1.10.287.1080">
    <property type="entry name" value="MazG-like"/>
    <property type="match status" value="2"/>
</dbReference>
<dbReference type="FunFam" id="1.10.287.1080:FF:000003">
    <property type="entry name" value="Nucleoside triphosphate pyrophosphohydrolase"/>
    <property type="match status" value="1"/>
</dbReference>
<dbReference type="FunFam" id="1.10.287.1080:FF:000001">
    <property type="entry name" value="Nucleoside triphosphate pyrophosphohydrolase"/>
    <property type="match status" value="1"/>
</dbReference>
<dbReference type="SUPFAM" id="SSF101386">
    <property type="entry name" value="all-alpha NTP pyrophosphatases"/>
    <property type="match status" value="2"/>
</dbReference>
<evidence type="ECO:0000313" key="7">
    <source>
        <dbReference type="Proteomes" id="UP000229730"/>
    </source>
</evidence>
<sequence length="274" mass="31366">MPESKATIDDLLNIMTQLRDPDSGCPWDIEQDFSSIAPYTIEEAYEVVEAIEHNDMPHLKEELGDLLLQVVFHARMAEEAKHFDFSDVVHSICAKMTRRHPHVFGDEQHRNAREQTIAWEQQKAQERKAKDHTASVLDGVTPALPALTRAIKLQNRAARVGFDWPDTAQVLDKLNEEMAELSHELVEADKGNDRTTEIEEEFGDMMFVYANLARHLNLDPEKALRAANHKFERRFRQVEILALAENTSLENLSLDDMDQLWNAVKKSEKAGKNL</sequence>
<evidence type="ECO:0000256" key="4">
    <source>
        <dbReference type="ARBA" id="ARBA00074799"/>
    </source>
</evidence>
<dbReference type="RefSeq" id="WP_099471748.1">
    <property type="nucleotide sequence ID" value="NZ_CP041025.1"/>
</dbReference>
<evidence type="ECO:0000259" key="5">
    <source>
        <dbReference type="Pfam" id="PF03819"/>
    </source>
</evidence>
<dbReference type="Proteomes" id="UP000229730">
    <property type="component" value="Unassembled WGS sequence"/>
</dbReference>
<dbReference type="CDD" id="cd11528">
    <property type="entry name" value="NTP-PPase_MazG_Nterm"/>
    <property type="match status" value="1"/>
</dbReference>
<keyword evidence="7" id="KW-1185">Reference proteome</keyword>
<comment type="similarity">
    <text evidence="2">Belongs to the nucleoside triphosphate pyrophosphohydrolase family.</text>
</comment>
<dbReference type="InterPro" id="IPR048015">
    <property type="entry name" value="NTP-PPase_MazG-like_N"/>
</dbReference>
<evidence type="ECO:0000256" key="3">
    <source>
        <dbReference type="ARBA" id="ARBA00066372"/>
    </source>
</evidence>
<organism evidence="6 7">
    <name type="scientific">Paremcibacter congregatus</name>
    <dbReference type="NCBI Taxonomy" id="2043170"/>
    <lineage>
        <taxon>Bacteria</taxon>
        <taxon>Pseudomonadati</taxon>
        <taxon>Pseudomonadota</taxon>
        <taxon>Alphaproteobacteria</taxon>
        <taxon>Emcibacterales</taxon>
        <taxon>Emcibacteraceae</taxon>
        <taxon>Paremcibacter</taxon>
    </lineage>
</organism>
<comment type="caution">
    <text evidence="6">The sequence shown here is derived from an EMBL/GenBank/DDBJ whole genome shotgun (WGS) entry which is preliminary data.</text>
</comment>
<keyword evidence="6" id="KW-0378">Hydrolase</keyword>
<dbReference type="InterPro" id="IPR048011">
    <property type="entry name" value="NTP-PPase_MazG-like_C"/>
</dbReference>
<dbReference type="GO" id="GO:0046052">
    <property type="term" value="P:UTP catabolic process"/>
    <property type="evidence" value="ECO:0007669"/>
    <property type="project" value="TreeGrafter"/>
</dbReference>
<name>A0A2G4YUY9_9PROT</name>
<dbReference type="GO" id="GO:0046061">
    <property type="term" value="P:dATP catabolic process"/>
    <property type="evidence" value="ECO:0007669"/>
    <property type="project" value="TreeGrafter"/>
</dbReference>
<dbReference type="Pfam" id="PF03819">
    <property type="entry name" value="MazG"/>
    <property type="match status" value="2"/>
</dbReference>
<protein>
    <recommendedName>
        <fullName evidence="4">Nucleoside triphosphate pyrophosphohydrolase</fullName>
        <ecNumber evidence="3">3.6.1.8</ecNumber>
    </recommendedName>
</protein>
<dbReference type="CDD" id="cd11529">
    <property type="entry name" value="NTP-PPase_MazG_Cterm"/>
    <property type="match status" value="1"/>
</dbReference>
<dbReference type="NCBIfam" id="NF007113">
    <property type="entry name" value="PRK09562.1"/>
    <property type="match status" value="1"/>
</dbReference>
<dbReference type="PANTHER" id="PTHR30522">
    <property type="entry name" value="NUCLEOSIDE TRIPHOSPHATE PYROPHOSPHOHYDROLASE"/>
    <property type="match status" value="1"/>
</dbReference>
<dbReference type="NCBIfam" id="TIGR00444">
    <property type="entry name" value="mazG"/>
    <property type="match status" value="1"/>
</dbReference>
<dbReference type="PANTHER" id="PTHR30522:SF0">
    <property type="entry name" value="NUCLEOSIDE TRIPHOSPHATE PYROPHOSPHOHYDROLASE"/>
    <property type="match status" value="1"/>
</dbReference>
<dbReference type="EC" id="3.6.1.8" evidence="3"/>
<comment type="catalytic activity">
    <reaction evidence="1">
        <text>ATP + H2O = AMP + diphosphate + H(+)</text>
        <dbReference type="Rhea" id="RHEA:14245"/>
        <dbReference type="ChEBI" id="CHEBI:15377"/>
        <dbReference type="ChEBI" id="CHEBI:15378"/>
        <dbReference type="ChEBI" id="CHEBI:30616"/>
        <dbReference type="ChEBI" id="CHEBI:33019"/>
        <dbReference type="ChEBI" id="CHEBI:456215"/>
        <dbReference type="EC" id="3.6.1.8"/>
    </reaction>
</comment>
<gene>
    <name evidence="6" type="ORF">CRD36_05710</name>
</gene>
<dbReference type="EMBL" id="PDEM01000009">
    <property type="protein sequence ID" value="PHZ86164.1"/>
    <property type="molecule type" value="Genomic_DNA"/>
</dbReference>
<evidence type="ECO:0000256" key="2">
    <source>
        <dbReference type="ARBA" id="ARBA00061115"/>
    </source>
</evidence>
<dbReference type="GO" id="GO:0046047">
    <property type="term" value="P:TTP catabolic process"/>
    <property type="evidence" value="ECO:0007669"/>
    <property type="project" value="TreeGrafter"/>
</dbReference>
<dbReference type="OrthoDB" id="9808939at2"/>
<dbReference type="FunCoup" id="A0A2G4YUY9">
    <property type="interactions" value="286"/>
</dbReference>
<evidence type="ECO:0000256" key="1">
    <source>
        <dbReference type="ARBA" id="ARBA00052141"/>
    </source>
</evidence>
<dbReference type="GO" id="GO:0046076">
    <property type="term" value="P:dTTP catabolic process"/>
    <property type="evidence" value="ECO:0007669"/>
    <property type="project" value="TreeGrafter"/>
</dbReference>
<evidence type="ECO:0000313" key="6">
    <source>
        <dbReference type="EMBL" id="PHZ86164.1"/>
    </source>
</evidence>
<reference evidence="6 7" key="1">
    <citation type="submission" date="2017-10" db="EMBL/GenBank/DDBJ databases">
        <title>Frigbacter circumglobatus gen. nov. sp. nov., isolated from sediment cultured in situ.</title>
        <authorList>
            <person name="Zhao Z."/>
        </authorList>
    </citation>
    <scope>NUCLEOTIDE SEQUENCE [LARGE SCALE GENOMIC DNA]</scope>
    <source>
        <strain evidence="6 7">ZYL</strain>
    </source>
</reference>
<feature type="domain" description="NTP pyrophosphohydrolase MazG-like" evidence="5">
    <location>
        <begin position="31"/>
        <end position="104"/>
    </location>
</feature>
<accession>A0A2G4YUY9</accession>
<dbReference type="InterPro" id="IPR004518">
    <property type="entry name" value="MazG-like_dom"/>
</dbReference>
<dbReference type="GO" id="GO:0006203">
    <property type="term" value="P:dGTP catabolic process"/>
    <property type="evidence" value="ECO:0007669"/>
    <property type="project" value="TreeGrafter"/>
</dbReference>
<dbReference type="AlphaFoldDB" id="A0A2G4YUY9"/>
<dbReference type="GO" id="GO:0047693">
    <property type="term" value="F:ATP diphosphatase activity"/>
    <property type="evidence" value="ECO:0007669"/>
    <property type="project" value="UniProtKB-EC"/>
</dbReference>
<dbReference type="InParanoid" id="A0A2G4YUY9"/>
<feature type="domain" description="NTP pyrophosphohydrolase MazG-like" evidence="5">
    <location>
        <begin position="171"/>
        <end position="237"/>
    </location>
</feature>
<dbReference type="GO" id="GO:0046081">
    <property type="term" value="P:dUTP catabolic process"/>
    <property type="evidence" value="ECO:0007669"/>
    <property type="project" value="TreeGrafter"/>
</dbReference>
<dbReference type="GO" id="GO:0006950">
    <property type="term" value="P:response to stress"/>
    <property type="evidence" value="ECO:0007669"/>
    <property type="project" value="UniProtKB-ARBA"/>
</dbReference>